<keyword evidence="3" id="KW-1185">Reference proteome</keyword>
<gene>
    <name evidence="2" type="ORF">SLS60_000561</name>
</gene>
<feature type="compositionally biased region" description="Basic and acidic residues" evidence="1">
    <location>
        <begin position="22"/>
        <end position="34"/>
    </location>
</feature>
<evidence type="ECO:0000256" key="1">
    <source>
        <dbReference type="SAM" id="MobiDB-lite"/>
    </source>
</evidence>
<feature type="region of interest" description="Disordered" evidence="1">
    <location>
        <begin position="208"/>
        <end position="231"/>
    </location>
</feature>
<comment type="caution">
    <text evidence="2">The sequence shown here is derived from an EMBL/GenBank/DDBJ whole genome shotgun (WGS) entry which is preliminary data.</text>
</comment>
<feature type="region of interest" description="Disordered" evidence="1">
    <location>
        <begin position="22"/>
        <end position="59"/>
    </location>
</feature>
<name>A0ABR3S6M9_9PLEO</name>
<evidence type="ECO:0000313" key="2">
    <source>
        <dbReference type="EMBL" id="KAL1612335.1"/>
    </source>
</evidence>
<protein>
    <submittedName>
        <fullName evidence="2">Uncharacterized protein</fullName>
    </submittedName>
</protein>
<dbReference type="EMBL" id="JAKJXO020000001">
    <property type="protein sequence ID" value="KAL1612335.1"/>
    <property type="molecule type" value="Genomic_DNA"/>
</dbReference>
<dbReference type="Proteomes" id="UP001521785">
    <property type="component" value="Unassembled WGS sequence"/>
</dbReference>
<accession>A0ABR3S6M9</accession>
<sequence>MMHFGTLPNLDKATMAASNERHAMIRPPREEHRAVAPSTSRLSLEKQESSNPPDNHQRVDGLLSISEMVILAAELKRNPKRHQDLLQSTLNMRNAEKEAHAARRVHGNSDEHAHQLEIKGLDIVHEIDILAKKIKLKPERYRCILEDILQRNPDQYRDLLHDVRARQAQREAETQEKVRALMEQRVTHAQWAFGSAETAREYVVKQAEARKPEERARQVKAHEDTKNAKRERLLNAAHGEVRHSRALEQVQNLSKRPQDDFDRHVCYISDWLQAASYGQQHTFPTDGQAIHIKKIKPRIQQIERSAMSNSASFAIQFVALMALTHIIRLIYVHRVRKIGAEVLRYYEADAKLDDTDQLTSAMLEIIEERVHHVDKAWLKTHQGAAGVLMREILEVWSMVCSYGPVQVQQNLGGILWRGFGYRPVPSFH</sequence>
<reference evidence="2 3" key="1">
    <citation type="submission" date="2024-02" db="EMBL/GenBank/DDBJ databases">
        <title>De novo assembly and annotation of 12 fungi associated with fruit tree decline syndrome in Ontario, Canada.</title>
        <authorList>
            <person name="Sulman M."/>
            <person name="Ellouze W."/>
            <person name="Ilyukhin E."/>
        </authorList>
    </citation>
    <scope>NUCLEOTIDE SEQUENCE [LARGE SCALE GENOMIC DNA]</scope>
    <source>
        <strain evidence="2 3">M42-189</strain>
    </source>
</reference>
<organism evidence="2 3">
    <name type="scientific">Paraconiothyrium brasiliense</name>
    <dbReference type="NCBI Taxonomy" id="300254"/>
    <lineage>
        <taxon>Eukaryota</taxon>
        <taxon>Fungi</taxon>
        <taxon>Dikarya</taxon>
        <taxon>Ascomycota</taxon>
        <taxon>Pezizomycotina</taxon>
        <taxon>Dothideomycetes</taxon>
        <taxon>Pleosporomycetidae</taxon>
        <taxon>Pleosporales</taxon>
        <taxon>Massarineae</taxon>
        <taxon>Didymosphaeriaceae</taxon>
        <taxon>Paraconiothyrium</taxon>
    </lineage>
</organism>
<evidence type="ECO:0000313" key="3">
    <source>
        <dbReference type="Proteomes" id="UP001521785"/>
    </source>
</evidence>
<proteinExistence type="predicted"/>